<evidence type="ECO:0000313" key="1">
    <source>
        <dbReference type="EMBL" id="GMN19217.1"/>
    </source>
</evidence>
<keyword evidence="2" id="KW-1185">Reference proteome</keyword>
<dbReference type="Proteomes" id="UP001187192">
    <property type="component" value="Unassembled WGS sequence"/>
</dbReference>
<reference evidence="1" key="1">
    <citation type="submission" date="2023-07" db="EMBL/GenBank/DDBJ databases">
        <title>draft genome sequence of fig (Ficus carica).</title>
        <authorList>
            <person name="Takahashi T."/>
            <person name="Nishimura K."/>
        </authorList>
    </citation>
    <scope>NUCLEOTIDE SEQUENCE</scope>
</reference>
<sequence>MFWHKFRGFMCIWCCNGIFGAAVPSILIRVSLVALQRATWSCSTTKLSVGEAQPGAAAGLLAPQHQSLGVDPCSNSSLWCQTWRCSTATSCSIDSFVLQQAF</sequence>
<dbReference type="EMBL" id="BTGU01001228">
    <property type="protein sequence ID" value="GMN19217.1"/>
    <property type="molecule type" value="Genomic_DNA"/>
</dbReference>
<organism evidence="1 2">
    <name type="scientific">Ficus carica</name>
    <name type="common">Common fig</name>
    <dbReference type="NCBI Taxonomy" id="3494"/>
    <lineage>
        <taxon>Eukaryota</taxon>
        <taxon>Viridiplantae</taxon>
        <taxon>Streptophyta</taxon>
        <taxon>Embryophyta</taxon>
        <taxon>Tracheophyta</taxon>
        <taxon>Spermatophyta</taxon>
        <taxon>Magnoliopsida</taxon>
        <taxon>eudicotyledons</taxon>
        <taxon>Gunneridae</taxon>
        <taxon>Pentapetalae</taxon>
        <taxon>rosids</taxon>
        <taxon>fabids</taxon>
        <taxon>Rosales</taxon>
        <taxon>Moraceae</taxon>
        <taxon>Ficeae</taxon>
        <taxon>Ficus</taxon>
    </lineage>
</organism>
<gene>
    <name evidence="1" type="ORF">TIFTF001_039747</name>
</gene>
<dbReference type="AlphaFoldDB" id="A0AA87YQG6"/>
<protein>
    <submittedName>
        <fullName evidence="1">Uncharacterized protein</fullName>
    </submittedName>
</protein>
<proteinExistence type="predicted"/>
<evidence type="ECO:0000313" key="2">
    <source>
        <dbReference type="Proteomes" id="UP001187192"/>
    </source>
</evidence>
<comment type="caution">
    <text evidence="1">The sequence shown here is derived from an EMBL/GenBank/DDBJ whole genome shotgun (WGS) entry which is preliminary data.</text>
</comment>
<accession>A0AA87YQG6</accession>
<name>A0AA87YQG6_FICCA</name>
<dbReference type="Gramene" id="FCD_00027358-RA">
    <property type="protein sequence ID" value="FCD_00027358-RA:cds"/>
    <property type="gene ID" value="FCD_00027358"/>
</dbReference>